<dbReference type="SMART" id="SM00387">
    <property type="entry name" value="HATPase_c"/>
    <property type="match status" value="1"/>
</dbReference>
<dbReference type="InterPro" id="IPR005467">
    <property type="entry name" value="His_kinase_dom"/>
</dbReference>
<feature type="domain" description="Histidine kinase" evidence="17">
    <location>
        <begin position="891"/>
        <end position="1112"/>
    </location>
</feature>
<dbReference type="CDD" id="cd00063">
    <property type="entry name" value="FN3"/>
    <property type="match status" value="1"/>
</dbReference>
<dbReference type="InterPro" id="IPR036890">
    <property type="entry name" value="HATPase_C_sf"/>
</dbReference>
<dbReference type="OrthoDB" id="9809670at2"/>
<evidence type="ECO:0000256" key="3">
    <source>
        <dbReference type="ARBA" id="ARBA00012438"/>
    </source>
</evidence>
<dbReference type="PRINTS" id="PR00344">
    <property type="entry name" value="BCTRLSENSOR"/>
</dbReference>
<dbReference type="EC" id="2.7.13.3" evidence="3"/>
<dbReference type="SMART" id="SM00388">
    <property type="entry name" value="HisKA"/>
    <property type="match status" value="1"/>
</dbReference>
<dbReference type="SMART" id="SM00448">
    <property type="entry name" value="REC"/>
    <property type="match status" value="2"/>
</dbReference>
<dbReference type="CDD" id="cd00082">
    <property type="entry name" value="HisKA"/>
    <property type="match status" value="1"/>
</dbReference>
<dbReference type="InterPro" id="IPR011110">
    <property type="entry name" value="Reg_prop"/>
</dbReference>
<proteinExistence type="predicted"/>
<comment type="catalytic activity">
    <reaction evidence="1">
        <text>ATP + protein L-histidine = ADP + protein N-phospho-L-histidine.</text>
        <dbReference type="EC" id="2.7.13.3"/>
    </reaction>
</comment>
<feature type="modified residue" description="4-aspartylphosphate" evidence="14">
    <location>
        <position position="1181"/>
    </location>
</feature>
<keyword evidence="20" id="KW-1185">Reference proteome</keyword>
<dbReference type="Pfam" id="PF00072">
    <property type="entry name" value="Response_reg"/>
    <property type="match status" value="2"/>
</dbReference>
<keyword evidence="11 16" id="KW-1133">Transmembrane helix</keyword>
<dbReference type="PROSITE" id="PS50109">
    <property type="entry name" value="HIS_KIN"/>
    <property type="match status" value="1"/>
</dbReference>
<evidence type="ECO:0000256" key="15">
    <source>
        <dbReference type="SAM" id="Coils"/>
    </source>
</evidence>
<dbReference type="CDD" id="cd17546">
    <property type="entry name" value="REC_hyHK_CKI1_RcsC-like"/>
    <property type="match status" value="1"/>
</dbReference>
<evidence type="ECO:0000256" key="2">
    <source>
        <dbReference type="ARBA" id="ARBA00004651"/>
    </source>
</evidence>
<keyword evidence="12" id="KW-0902">Two-component regulatory system</keyword>
<dbReference type="SUPFAM" id="SSF47384">
    <property type="entry name" value="Homodimeric domain of signal transducing histidine kinase"/>
    <property type="match status" value="1"/>
</dbReference>
<evidence type="ECO:0000256" key="13">
    <source>
        <dbReference type="ARBA" id="ARBA00023136"/>
    </source>
</evidence>
<gene>
    <name evidence="19" type="ORF">FRZ54_20040</name>
</gene>
<feature type="transmembrane region" description="Helical" evidence="16">
    <location>
        <begin position="811"/>
        <end position="832"/>
    </location>
</feature>
<dbReference type="Gene3D" id="1.10.287.130">
    <property type="match status" value="1"/>
</dbReference>
<keyword evidence="13 16" id="KW-0472">Membrane</keyword>
<dbReference type="GO" id="GO:0005524">
    <property type="term" value="F:ATP binding"/>
    <property type="evidence" value="ECO:0007669"/>
    <property type="project" value="UniProtKB-KW"/>
</dbReference>
<evidence type="ECO:0000256" key="16">
    <source>
        <dbReference type="SAM" id="Phobius"/>
    </source>
</evidence>
<dbReference type="FunFam" id="2.60.40.10:FF:000791">
    <property type="entry name" value="Two-component system sensor histidine kinase/response regulator"/>
    <property type="match status" value="1"/>
</dbReference>
<dbReference type="RefSeq" id="WP_147033591.1">
    <property type="nucleotide sequence ID" value="NZ_JBHMAO010000013.1"/>
</dbReference>
<keyword evidence="4" id="KW-1003">Cell membrane</keyword>
<dbReference type="SUPFAM" id="SSF52172">
    <property type="entry name" value="CheY-like"/>
    <property type="match status" value="2"/>
</dbReference>
<dbReference type="PANTHER" id="PTHR45339">
    <property type="entry name" value="HYBRID SIGNAL TRANSDUCTION HISTIDINE KINASE J"/>
    <property type="match status" value="1"/>
</dbReference>
<dbReference type="Gene3D" id="2.60.40.10">
    <property type="entry name" value="Immunoglobulins"/>
    <property type="match status" value="1"/>
</dbReference>
<keyword evidence="10" id="KW-0067">ATP-binding</keyword>
<dbReference type="GO" id="GO:0005886">
    <property type="term" value="C:plasma membrane"/>
    <property type="evidence" value="ECO:0007669"/>
    <property type="project" value="UniProtKB-SubCell"/>
</dbReference>
<name>A0A5B8UZU8_9SPHI</name>
<dbReference type="Pfam" id="PF07494">
    <property type="entry name" value="Reg_prop"/>
    <property type="match status" value="9"/>
</dbReference>
<feature type="domain" description="Response regulatory" evidence="18">
    <location>
        <begin position="1132"/>
        <end position="1244"/>
    </location>
</feature>
<evidence type="ECO:0000256" key="6">
    <source>
        <dbReference type="ARBA" id="ARBA00022679"/>
    </source>
</evidence>
<dbReference type="Proteomes" id="UP000321479">
    <property type="component" value="Chromosome"/>
</dbReference>
<dbReference type="CDD" id="cd16922">
    <property type="entry name" value="HATPase_EvgS-ArcB-TorS-like"/>
    <property type="match status" value="1"/>
</dbReference>
<dbReference type="InterPro" id="IPR011006">
    <property type="entry name" value="CheY-like_superfamily"/>
</dbReference>
<accession>A0A5B8UZU8</accession>
<dbReference type="FunFam" id="1.10.287.130:FF:000003">
    <property type="entry name" value="Histidine kinase"/>
    <property type="match status" value="1"/>
</dbReference>
<dbReference type="Pfam" id="PF02518">
    <property type="entry name" value="HATPase_c"/>
    <property type="match status" value="1"/>
</dbReference>
<dbReference type="PANTHER" id="PTHR45339:SF1">
    <property type="entry name" value="HYBRID SIGNAL TRANSDUCTION HISTIDINE KINASE J"/>
    <property type="match status" value="1"/>
</dbReference>
<comment type="subcellular location">
    <subcellularLocation>
        <location evidence="2">Cell membrane</location>
        <topology evidence="2">Multi-pass membrane protein</topology>
    </subcellularLocation>
</comment>
<dbReference type="Pfam" id="PF00512">
    <property type="entry name" value="HisKA"/>
    <property type="match status" value="1"/>
</dbReference>
<keyword evidence="6" id="KW-0808">Transferase</keyword>
<evidence type="ECO:0000256" key="7">
    <source>
        <dbReference type="ARBA" id="ARBA00022692"/>
    </source>
</evidence>
<reference evidence="19 20" key="1">
    <citation type="journal article" date="2017" name="Curr. Microbiol.">
        <title>Mucilaginibacter ginsenosidivorans sp. nov., Isolated from Soil of Ginseng Field.</title>
        <authorList>
            <person name="Kim M.M."/>
            <person name="Siddiqi M.Z."/>
            <person name="Im W.T."/>
        </authorList>
    </citation>
    <scope>NUCLEOTIDE SEQUENCE [LARGE SCALE GENOMIC DNA]</scope>
    <source>
        <strain evidence="19 20">Gsoil 3017</strain>
    </source>
</reference>
<organism evidence="19 20">
    <name type="scientific">Mucilaginibacter ginsenosidivorans</name>
    <dbReference type="NCBI Taxonomy" id="398053"/>
    <lineage>
        <taxon>Bacteria</taxon>
        <taxon>Pseudomonadati</taxon>
        <taxon>Bacteroidota</taxon>
        <taxon>Sphingobacteriia</taxon>
        <taxon>Sphingobacteriales</taxon>
        <taxon>Sphingobacteriaceae</taxon>
        <taxon>Mucilaginibacter</taxon>
    </lineage>
</organism>
<dbReference type="InterPro" id="IPR003661">
    <property type="entry name" value="HisK_dim/P_dom"/>
</dbReference>
<dbReference type="InterPro" id="IPR001789">
    <property type="entry name" value="Sig_transdc_resp-reg_receiver"/>
</dbReference>
<dbReference type="GO" id="GO:0000155">
    <property type="term" value="F:phosphorelay sensor kinase activity"/>
    <property type="evidence" value="ECO:0007669"/>
    <property type="project" value="InterPro"/>
</dbReference>
<evidence type="ECO:0000256" key="5">
    <source>
        <dbReference type="ARBA" id="ARBA00022553"/>
    </source>
</evidence>
<keyword evidence="15" id="KW-0175">Coiled coil</keyword>
<dbReference type="InterPro" id="IPR036097">
    <property type="entry name" value="HisK_dim/P_sf"/>
</dbReference>
<dbReference type="InterPro" id="IPR004358">
    <property type="entry name" value="Sig_transdc_His_kin-like_C"/>
</dbReference>
<dbReference type="SUPFAM" id="SSF63829">
    <property type="entry name" value="Calcium-dependent phosphotriesterase"/>
    <property type="match status" value="3"/>
</dbReference>
<evidence type="ECO:0000259" key="18">
    <source>
        <dbReference type="PROSITE" id="PS50110"/>
    </source>
</evidence>
<dbReference type="Gene3D" id="3.40.50.2300">
    <property type="match status" value="2"/>
</dbReference>
<evidence type="ECO:0000256" key="12">
    <source>
        <dbReference type="ARBA" id="ARBA00023012"/>
    </source>
</evidence>
<feature type="coiled-coil region" evidence="15">
    <location>
        <begin position="857"/>
        <end position="884"/>
    </location>
</feature>
<dbReference type="Gene3D" id="2.130.10.10">
    <property type="entry name" value="YVTN repeat-like/Quinoprotein amine dehydrogenase"/>
    <property type="match status" value="2"/>
</dbReference>
<dbReference type="InterPro" id="IPR013783">
    <property type="entry name" value="Ig-like_fold"/>
</dbReference>
<feature type="domain" description="Response regulatory" evidence="18">
    <location>
        <begin position="1272"/>
        <end position="1387"/>
    </location>
</feature>
<keyword evidence="5 14" id="KW-0597">Phosphoprotein</keyword>
<evidence type="ECO:0000313" key="20">
    <source>
        <dbReference type="Proteomes" id="UP000321479"/>
    </source>
</evidence>
<evidence type="ECO:0000256" key="8">
    <source>
        <dbReference type="ARBA" id="ARBA00022741"/>
    </source>
</evidence>
<keyword evidence="7 16" id="KW-0812">Transmembrane</keyword>
<keyword evidence="8" id="KW-0547">Nucleotide-binding</keyword>
<dbReference type="KEGG" id="mgin:FRZ54_20040"/>
<evidence type="ECO:0000256" key="11">
    <source>
        <dbReference type="ARBA" id="ARBA00022989"/>
    </source>
</evidence>
<dbReference type="InterPro" id="IPR003594">
    <property type="entry name" value="HATPase_dom"/>
</dbReference>
<evidence type="ECO:0000256" key="10">
    <source>
        <dbReference type="ARBA" id="ARBA00022840"/>
    </source>
</evidence>
<dbReference type="InterPro" id="IPR015943">
    <property type="entry name" value="WD40/YVTN_repeat-like_dom_sf"/>
</dbReference>
<dbReference type="EMBL" id="CP042436">
    <property type="protein sequence ID" value="QEC64757.1"/>
    <property type="molecule type" value="Genomic_DNA"/>
</dbReference>
<sequence length="1398" mass="156816">MYDSHVIIRITRRLIFLLLLTIPFLCFSQNQSLKFEHFGTREGLTQINVNCIIQDSRGFMWIGSRNGLNRYDGYKFITFRNDSQDPGSLSNNMITDMAEDRDGNIWIATQNGLNMYERNTGKFIRYAHDEHNKASLSNNILSRLAFDIDGSLWIATQTGGLEHFDTKKKIFSHHLHSDADPGSIGDNTVRTVFRDSENNIWVGTARAGLAVYNRKTNGFRNFPYTDPVKHTVEGNNVISILDNNKDQLWVGTQEDGLFLFDKKEKTFKRYTHEDGASGSISSNTIYSMSKDGSGKLWIGTENGGLSILDPKSNKFYTYHHDEVDNNSINGNSIYGICRDRLGNMWLGAFSGGVNLFKKTTASFSLYKHNASPTSLSNDYVLALYQDREKNIWVGTDGGGISKFDPETGTFINYKQKAGGLSGNYDLVINEDTDGKLWIGTWGDGITVMDPKTKECSYLNKDAKGPSKLSGNNVYNLLQTRDGKIWISVFGAGLNCYDKAANTIRYYNYNAQDPKSIASDYIYSLLEDKKGNLWIGTSDGGLDLMDRKTGTFTHFKHNESRNSISNNGITDIFEDSRGKLWLCTLSGLDEFDPATKHFTIFNKKNGLPSDIMYAAREDDYGKLWVSTNTGLSMYDPINGKFKNYTTEDGVQGDEFKPHSALKTSDGKMYFGGINGFNTFYPDQILSPIAFSPVVVTAIQISNKPLAIAKNSSDPSPLKKDIADTRTIKLSYKQSFVTLEYASLDFGSPDKKEYAYKLENFDADWNNVGSRNTASYTNLPDGTYIFKVKYRNSAGLWSPVSEPLQITIVPPFWLTWWFKTLGAFAVVGLIYGIFRIRMKAIRSQKLTLEKQVKERTELLAQMTIDERRSRKEAEKAREEAEHANRAKSIFLATMSHEIRTPMNGVIGMATLLSSTELTQEQEDYTETIKNCGDALLTVINDILDFSKIESGNMELDEQDFDLRDCVEGVLDVFATSATKQNLDLVYQIGHDVPTQIVSDNLRLRQVLINLVGNAVKFTSKGEIFISVNAVSNKSGNLELQFSVRDTGIGIPADKLDKLFKAFSQVDSSTTRKYGGTGLGLAISEKLVALMGGVIDVESTPGHGTTFTFNIKAKVGSKSARNYVHLNTSDIENKNILVVDDNYTNREILAAQLTQWKFIPLMAESGWQALEMLAAHKIDLIISDMNMPEMDGVALAKSVRKVSPEMRIILLSSVGNEQSRAESHLFNVILSKPAKHHVLYKHIIDQLKNNHNLSKEPHPVKTQFSLDFARQYPLDILIAEDNYVNQKLAVHILEKMGYKPDVASNGHEVLNAFTKKRYDLVLMDVQMPEMDGLEATQFIRTHMSEQPVIIAMTANAMAEDREICLKAGMDDYLSKPMKLSEVIAALEKWSTQAQSRTKISN</sequence>
<protein>
    <recommendedName>
        <fullName evidence="3">histidine kinase</fullName>
        <ecNumber evidence="3">2.7.13.3</ecNumber>
    </recommendedName>
</protein>
<dbReference type="Pfam" id="PF07495">
    <property type="entry name" value="Y_Y_Y"/>
    <property type="match status" value="1"/>
</dbReference>
<evidence type="ECO:0000313" key="19">
    <source>
        <dbReference type="EMBL" id="QEC64757.1"/>
    </source>
</evidence>
<dbReference type="FunFam" id="3.30.565.10:FF:000010">
    <property type="entry name" value="Sensor histidine kinase RcsC"/>
    <property type="match status" value="1"/>
</dbReference>
<evidence type="ECO:0000256" key="4">
    <source>
        <dbReference type="ARBA" id="ARBA00022475"/>
    </source>
</evidence>
<evidence type="ECO:0000256" key="9">
    <source>
        <dbReference type="ARBA" id="ARBA00022777"/>
    </source>
</evidence>
<evidence type="ECO:0000256" key="14">
    <source>
        <dbReference type="PROSITE-ProRule" id="PRU00169"/>
    </source>
</evidence>
<dbReference type="Gene3D" id="3.30.565.10">
    <property type="entry name" value="Histidine kinase-like ATPase, C-terminal domain"/>
    <property type="match status" value="1"/>
</dbReference>
<dbReference type="SUPFAM" id="SSF55874">
    <property type="entry name" value="ATPase domain of HSP90 chaperone/DNA topoisomerase II/histidine kinase"/>
    <property type="match status" value="1"/>
</dbReference>
<dbReference type="InterPro" id="IPR003961">
    <property type="entry name" value="FN3_dom"/>
</dbReference>
<keyword evidence="9" id="KW-0418">Kinase</keyword>
<feature type="modified residue" description="4-aspartylphosphate" evidence="14">
    <location>
        <position position="1321"/>
    </location>
</feature>
<dbReference type="InterPro" id="IPR011123">
    <property type="entry name" value="Y_Y_Y"/>
</dbReference>
<dbReference type="PROSITE" id="PS50110">
    <property type="entry name" value="RESPONSE_REGULATORY"/>
    <property type="match status" value="2"/>
</dbReference>
<evidence type="ECO:0000256" key="1">
    <source>
        <dbReference type="ARBA" id="ARBA00000085"/>
    </source>
</evidence>
<evidence type="ECO:0000259" key="17">
    <source>
        <dbReference type="PROSITE" id="PS50109"/>
    </source>
</evidence>
<dbReference type="CDD" id="cd00156">
    <property type="entry name" value="REC"/>
    <property type="match status" value="1"/>
</dbReference>